<name>A0A0A9CFC4_ARUDO</name>
<dbReference type="EMBL" id="GBRH01225815">
    <property type="protein sequence ID" value="JAD72080.1"/>
    <property type="molecule type" value="Transcribed_RNA"/>
</dbReference>
<evidence type="ECO:0000313" key="1">
    <source>
        <dbReference type="EMBL" id="JAD72080.1"/>
    </source>
</evidence>
<protein>
    <submittedName>
        <fullName evidence="1">Uncharacterized protein</fullName>
    </submittedName>
</protein>
<proteinExistence type="predicted"/>
<dbReference type="AlphaFoldDB" id="A0A0A9CFC4"/>
<reference evidence="1" key="1">
    <citation type="submission" date="2014-09" db="EMBL/GenBank/DDBJ databases">
        <authorList>
            <person name="Magalhaes I.L.F."/>
            <person name="Oliveira U."/>
            <person name="Santos F.R."/>
            <person name="Vidigal T.H.D.A."/>
            <person name="Brescovit A.D."/>
            <person name="Santos A.J."/>
        </authorList>
    </citation>
    <scope>NUCLEOTIDE SEQUENCE</scope>
    <source>
        <tissue evidence="1">Shoot tissue taken approximately 20 cm above the soil surface</tissue>
    </source>
</reference>
<organism evidence="1">
    <name type="scientific">Arundo donax</name>
    <name type="common">Giant reed</name>
    <name type="synonym">Donax arundinaceus</name>
    <dbReference type="NCBI Taxonomy" id="35708"/>
    <lineage>
        <taxon>Eukaryota</taxon>
        <taxon>Viridiplantae</taxon>
        <taxon>Streptophyta</taxon>
        <taxon>Embryophyta</taxon>
        <taxon>Tracheophyta</taxon>
        <taxon>Spermatophyta</taxon>
        <taxon>Magnoliopsida</taxon>
        <taxon>Liliopsida</taxon>
        <taxon>Poales</taxon>
        <taxon>Poaceae</taxon>
        <taxon>PACMAD clade</taxon>
        <taxon>Arundinoideae</taxon>
        <taxon>Arundineae</taxon>
        <taxon>Arundo</taxon>
    </lineage>
</organism>
<reference evidence="1" key="2">
    <citation type="journal article" date="2015" name="Data Brief">
        <title>Shoot transcriptome of the giant reed, Arundo donax.</title>
        <authorList>
            <person name="Barrero R.A."/>
            <person name="Guerrero F.D."/>
            <person name="Moolhuijzen P."/>
            <person name="Goolsby J.A."/>
            <person name="Tidwell J."/>
            <person name="Bellgard S.E."/>
            <person name="Bellgard M.I."/>
        </authorList>
    </citation>
    <scope>NUCLEOTIDE SEQUENCE</scope>
    <source>
        <tissue evidence="1">Shoot tissue taken approximately 20 cm above the soil surface</tissue>
    </source>
</reference>
<accession>A0A0A9CFC4</accession>
<sequence length="39" mass="4513">MENWKWWLCSFIPIAPPPTIPTLEKASLVTKNKMLDLSL</sequence>